<organism evidence="2">
    <name type="scientific">marine sediment metagenome</name>
    <dbReference type="NCBI Taxonomy" id="412755"/>
    <lineage>
        <taxon>unclassified sequences</taxon>
        <taxon>metagenomes</taxon>
        <taxon>ecological metagenomes</taxon>
    </lineage>
</organism>
<sequence length="575" mass="64286">MMPNYFELVKEWELEHSELDKRYQTDADLLYLGQYIMRSPPDIDGVRHAIPGIVNATLNSPAVYGRQVVAALGAVKQQVIVESDDEGFDTHEVEEFQDAAFDGANARLRRKRLPLLNPFADAQFCFRGRTGRRILFREENGVLIPDIMPLDGRYIRYKMGEEDLDWYGYSTKRTKSEIEGEYGIVIDGKMGSVLDVWDKEHNEVWIDGKHVIVTKNGKERKEKHNYGYVPMVLGIVPLGYGDMLLDEDRLKNEGESIFYLIRGIVPQLNMVISIGQTLNFLSVKRPIQYESKDGQKESPNYDEVMSPGSTVEAEIGGGIKPIDFGDAIGAFDRVYNMLEKARQEGSYTDIDIGNVRQPFSAVALIEIGEGRNQPLLPILAAKEGLNIDSAEMITRQVIQIGGTVELGVPGHKRDFGTSKLKGEYTTDYKYFIKSPKIDIARISMAGQAKEWYPRRHIYEETLQVEDPDGMLQEWYSDLAEVVDPNVLKLRIVLGLLAKADDGDEDAEMEAFVMAQGMNISIEQIKAGIIPEPPPLPQGEPAVPLLPEGGRVGGQIPSSAKKASDLSRTPKEMGAL</sequence>
<gene>
    <name evidence="2" type="ORF">LCGC14_1643530</name>
</gene>
<accession>A0A0F9ILG9</accession>
<evidence type="ECO:0000256" key="1">
    <source>
        <dbReference type="SAM" id="MobiDB-lite"/>
    </source>
</evidence>
<feature type="compositionally biased region" description="Basic and acidic residues" evidence="1">
    <location>
        <begin position="561"/>
        <end position="575"/>
    </location>
</feature>
<feature type="region of interest" description="Disordered" evidence="1">
    <location>
        <begin position="533"/>
        <end position="575"/>
    </location>
</feature>
<name>A0A0F9ILG9_9ZZZZ</name>
<evidence type="ECO:0000313" key="2">
    <source>
        <dbReference type="EMBL" id="KKM20629.1"/>
    </source>
</evidence>
<comment type="caution">
    <text evidence="2">The sequence shown here is derived from an EMBL/GenBank/DDBJ whole genome shotgun (WGS) entry which is preliminary data.</text>
</comment>
<dbReference type="AlphaFoldDB" id="A0A0F9ILG9"/>
<reference evidence="2" key="1">
    <citation type="journal article" date="2015" name="Nature">
        <title>Complex archaea that bridge the gap between prokaryotes and eukaryotes.</title>
        <authorList>
            <person name="Spang A."/>
            <person name="Saw J.H."/>
            <person name="Jorgensen S.L."/>
            <person name="Zaremba-Niedzwiedzka K."/>
            <person name="Martijn J."/>
            <person name="Lind A.E."/>
            <person name="van Eijk R."/>
            <person name="Schleper C."/>
            <person name="Guy L."/>
            <person name="Ettema T.J."/>
        </authorList>
    </citation>
    <scope>NUCLEOTIDE SEQUENCE</scope>
</reference>
<dbReference type="EMBL" id="LAZR01013725">
    <property type="protein sequence ID" value="KKM20629.1"/>
    <property type="molecule type" value="Genomic_DNA"/>
</dbReference>
<protein>
    <submittedName>
        <fullName evidence="2">Uncharacterized protein</fullName>
    </submittedName>
</protein>
<proteinExistence type="predicted"/>